<dbReference type="InterPro" id="IPR021109">
    <property type="entry name" value="Peptidase_aspartic_dom_sf"/>
</dbReference>
<dbReference type="EMBL" id="CARXXK010000003">
    <property type="protein sequence ID" value="CAI6361730.1"/>
    <property type="molecule type" value="Genomic_DNA"/>
</dbReference>
<dbReference type="AlphaFoldDB" id="A0AAV0X0J6"/>
<accession>A0AAV0X0J6</accession>
<dbReference type="Gene3D" id="2.40.70.10">
    <property type="entry name" value="Acid Proteases"/>
    <property type="match status" value="1"/>
</dbReference>
<reference evidence="1 2" key="1">
    <citation type="submission" date="2023-01" db="EMBL/GenBank/DDBJ databases">
        <authorList>
            <person name="Whitehead M."/>
        </authorList>
    </citation>
    <scope>NUCLEOTIDE SEQUENCE [LARGE SCALE GENOMIC DNA]</scope>
</reference>
<sequence>MKIDIEKGKAPIRETAIGHRNRRPPLVKDLREIYHIKQIMVAMENQHIKSRSINFINETLEFLVDTGSSVDIIRLSALTADTKLVPGEAISLREISITLETTICIVEIPIEIGTEIFENIKFYIVKNDMPLIKAGILGRPFFQLQNTTINMPYGCSTNTLTLGNHIRIPSRVEYIMAVGVDTGTVKDNEAITIHQGELQE</sequence>
<keyword evidence="2" id="KW-1185">Reference proteome</keyword>
<evidence type="ECO:0008006" key="3">
    <source>
        <dbReference type="Google" id="ProtNLM"/>
    </source>
</evidence>
<evidence type="ECO:0000313" key="1">
    <source>
        <dbReference type="EMBL" id="CAI6361730.1"/>
    </source>
</evidence>
<dbReference type="Proteomes" id="UP001160148">
    <property type="component" value="Unassembled WGS sequence"/>
</dbReference>
<dbReference type="SUPFAM" id="SSF50630">
    <property type="entry name" value="Acid proteases"/>
    <property type="match status" value="1"/>
</dbReference>
<organism evidence="1 2">
    <name type="scientific">Macrosiphum euphorbiae</name>
    <name type="common">potato aphid</name>
    <dbReference type="NCBI Taxonomy" id="13131"/>
    <lineage>
        <taxon>Eukaryota</taxon>
        <taxon>Metazoa</taxon>
        <taxon>Ecdysozoa</taxon>
        <taxon>Arthropoda</taxon>
        <taxon>Hexapoda</taxon>
        <taxon>Insecta</taxon>
        <taxon>Pterygota</taxon>
        <taxon>Neoptera</taxon>
        <taxon>Paraneoptera</taxon>
        <taxon>Hemiptera</taxon>
        <taxon>Sternorrhyncha</taxon>
        <taxon>Aphidomorpha</taxon>
        <taxon>Aphidoidea</taxon>
        <taxon>Aphididae</taxon>
        <taxon>Macrosiphini</taxon>
        <taxon>Macrosiphum</taxon>
    </lineage>
</organism>
<protein>
    <recommendedName>
        <fullName evidence="3">Retropepsins domain-containing protein</fullName>
    </recommendedName>
</protein>
<name>A0AAV0X0J6_9HEMI</name>
<proteinExistence type="predicted"/>
<comment type="caution">
    <text evidence="1">The sequence shown here is derived from an EMBL/GenBank/DDBJ whole genome shotgun (WGS) entry which is preliminary data.</text>
</comment>
<gene>
    <name evidence="1" type="ORF">MEUPH1_LOCUS16878</name>
</gene>
<evidence type="ECO:0000313" key="2">
    <source>
        <dbReference type="Proteomes" id="UP001160148"/>
    </source>
</evidence>